<evidence type="ECO:0000259" key="8">
    <source>
        <dbReference type="PROSITE" id="PS50850"/>
    </source>
</evidence>
<name>A0A9R0YW58_TRITD</name>
<dbReference type="PROSITE" id="PS50850">
    <property type="entry name" value="MFS"/>
    <property type="match status" value="1"/>
</dbReference>
<keyword evidence="10" id="KW-1185">Reference proteome</keyword>
<dbReference type="PANTHER" id="PTHR48021:SF79">
    <property type="entry name" value="OS11G0643800 PROTEIN"/>
    <property type="match status" value="1"/>
</dbReference>
<keyword evidence="4 7" id="KW-0812">Transmembrane</keyword>
<evidence type="ECO:0000313" key="9">
    <source>
        <dbReference type="EMBL" id="VAI61913.1"/>
    </source>
</evidence>
<feature type="transmembrane region" description="Helical" evidence="7">
    <location>
        <begin position="166"/>
        <end position="186"/>
    </location>
</feature>
<accession>A0A9R0YW58</accession>
<dbReference type="InterPro" id="IPR003663">
    <property type="entry name" value="Sugar/inositol_transpt"/>
</dbReference>
<keyword evidence="5 7" id="KW-1133">Transmembrane helix</keyword>
<feature type="domain" description="Major facilitator superfamily (MFS) profile" evidence="8">
    <location>
        <begin position="1"/>
        <end position="220"/>
    </location>
</feature>
<dbReference type="GO" id="GO:0022857">
    <property type="term" value="F:transmembrane transporter activity"/>
    <property type="evidence" value="ECO:0007669"/>
    <property type="project" value="InterPro"/>
</dbReference>
<feature type="transmembrane region" description="Helical" evidence="7">
    <location>
        <begin position="33"/>
        <end position="55"/>
    </location>
</feature>
<dbReference type="Gramene" id="TRITD6Bv1G203050.4">
    <property type="protein sequence ID" value="TRITD6Bv1G203050.4"/>
    <property type="gene ID" value="TRITD6Bv1G203050"/>
</dbReference>
<dbReference type="PANTHER" id="PTHR48021">
    <property type="match status" value="1"/>
</dbReference>
<dbReference type="InterPro" id="IPR050549">
    <property type="entry name" value="MFS_Trehalose_Transporter"/>
</dbReference>
<evidence type="ECO:0000313" key="10">
    <source>
        <dbReference type="Proteomes" id="UP000324705"/>
    </source>
</evidence>
<evidence type="ECO:0000256" key="6">
    <source>
        <dbReference type="ARBA" id="ARBA00023136"/>
    </source>
</evidence>
<comment type="subcellular location">
    <subcellularLocation>
        <location evidence="1">Membrane</location>
        <topology evidence="1">Multi-pass membrane protein</topology>
    </subcellularLocation>
</comment>
<dbReference type="AlphaFoldDB" id="A0A9R0YW58"/>
<feature type="transmembrane region" description="Helical" evidence="7">
    <location>
        <begin position="192"/>
        <end position="213"/>
    </location>
</feature>
<dbReference type="EMBL" id="LT934122">
    <property type="protein sequence ID" value="VAI61913.1"/>
    <property type="molecule type" value="Genomic_DNA"/>
</dbReference>
<evidence type="ECO:0000256" key="4">
    <source>
        <dbReference type="ARBA" id="ARBA00022692"/>
    </source>
</evidence>
<dbReference type="PRINTS" id="PR00171">
    <property type="entry name" value="SUGRTRNSPORT"/>
</dbReference>
<reference evidence="9 10" key="1">
    <citation type="submission" date="2017-09" db="EMBL/GenBank/DDBJ databases">
        <authorList>
            <consortium name="International Durum Wheat Genome Sequencing Consortium (IDWGSC)"/>
            <person name="Milanesi L."/>
        </authorList>
    </citation>
    <scope>NUCLEOTIDE SEQUENCE [LARGE SCALE GENOMIC DNA]</scope>
    <source>
        <strain evidence="10">cv. Svevo</strain>
    </source>
</reference>
<evidence type="ECO:0000256" key="5">
    <source>
        <dbReference type="ARBA" id="ARBA00022989"/>
    </source>
</evidence>
<feature type="transmembrane region" description="Helical" evidence="7">
    <location>
        <begin position="67"/>
        <end position="89"/>
    </location>
</feature>
<dbReference type="InterPro" id="IPR036259">
    <property type="entry name" value="MFS_trans_sf"/>
</dbReference>
<evidence type="ECO:0000256" key="1">
    <source>
        <dbReference type="ARBA" id="ARBA00004141"/>
    </source>
</evidence>
<dbReference type="Proteomes" id="UP000324705">
    <property type="component" value="Chromosome 6B"/>
</dbReference>
<feature type="transmembrane region" description="Helical" evidence="7">
    <location>
        <begin position="96"/>
        <end position="118"/>
    </location>
</feature>
<dbReference type="Gene3D" id="1.20.1250.20">
    <property type="entry name" value="MFS general substrate transporter like domains"/>
    <property type="match status" value="1"/>
</dbReference>
<evidence type="ECO:0000256" key="3">
    <source>
        <dbReference type="ARBA" id="ARBA00022597"/>
    </source>
</evidence>
<dbReference type="InterPro" id="IPR005828">
    <property type="entry name" value="MFS_sugar_transport-like"/>
</dbReference>
<evidence type="ECO:0000256" key="2">
    <source>
        <dbReference type="ARBA" id="ARBA00010992"/>
    </source>
</evidence>
<keyword evidence="6 7" id="KW-0472">Membrane</keyword>
<dbReference type="Pfam" id="PF00083">
    <property type="entry name" value="Sugar_tr"/>
    <property type="match status" value="1"/>
</dbReference>
<sequence length="235" mass="25499">MELLYMQDFVETIDNLPKPGIQDLFSRPYIRPVVIGAGLMVFQQFAGINGILFYASETFVSAGFDSGNLGTILMACIQLPLTTLGALLMDRSGRKPLLLISTSGLLVGTLMSAVSFYLKIHGIFPEQVPVITLTSILVYIASYSLGMGSVPWVIMSEIFPINMKGIGGSFVTLVNWLASLAVSFAFNFLMSWSASGTFFFFAFVCAVAILFIVKIVPETKGKTLEEIQASINCGT</sequence>
<organism evidence="9 10">
    <name type="scientific">Triticum turgidum subsp. durum</name>
    <name type="common">Durum wheat</name>
    <name type="synonym">Triticum durum</name>
    <dbReference type="NCBI Taxonomy" id="4567"/>
    <lineage>
        <taxon>Eukaryota</taxon>
        <taxon>Viridiplantae</taxon>
        <taxon>Streptophyta</taxon>
        <taxon>Embryophyta</taxon>
        <taxon>Tracheophyta</taxon>
        <taxon>Spermatophyta</taxon>
        <taxon>Magnoliopsida</taxon>
        <taxon>Liliopsida</taxon>
        <taxon>Poales</taxon>
        <taxon>Poaceae</taxon>
        <taxon>BOP clade</taxon>
        <taxon>Pooideae</taxon>
        <taxon>Triticodae</taxon>
        <taxon>Triticeae</taxon>
        <taxon>Triticinae</taxon>
        <taxon>Triticum</taxon>
    </lineage>
</organism>
<evidence type="ECO:0000256" key="7">
    <source>
        <dbReference type="SAM" id="Phobius"/>
    </source>
</evidence>
<keyword evidence="3" id="KW-0813">Transport</keyword>
<comment type="similarity">
    <text evidence="2">Belongs to the major facilitator superfamily. Sugar transporter (TC 2.A.1.1) family.</text>
</comment>
<keyword evidence="3" id="KW-0762">Sugar transport</keyword>
<protein>
    <recommendedName>
        <fullName evidence="8">Major facilitator superfamily (MFS) profile domain-containing protein</fullName>
    </recommendedName>
</protein>
<proteinExistence type="inferred from homology"/>
<dbReference type="GO" id="GO:0016020">
    <property type="term" value="C:membrane"/>
    <property type="evidence" value="ECO:0007669"/>
    <property type="project" value="UniProtKB-SubCell"/>
</dbReference>
<dbReference type="InterPro" id="IPR020846">
    <property type="entry name" value="MFS_dom"/>
</dbReference>
<gene>
    <name evidence="9" type="ORF">TRITD_6Bv1G203050</name>
</gene>
<dbReference type="SUPFAM" id="SSF103473">
    <property type="entry name" value="MFS general substrate transporter"/>
    <property type="match status" value="1"/>
</dbReference>
<feature type="transmembrane region" description="Helical" evidence="7">
    <location>
        <begin position="130"/>
        <end position="154"/>
    </location>
</feature>